<dbReference type="Proteomes" id="UP001059617">
    <property type="component" value="Chromosome"/>
</dbReference>
<feature type="region of interest" description="Disordered" evidence="1">
    <location>
        <begin position="1"/>
        <end position="41"/>
    </location>
</feature>
<protein>
    <submittedName>
        <fullName evidence="2">Uncharacterized protein</fullName>
    </submittedName>
</protein>
<evidence type="ECO:0000313" key="2">
    <source>
        <dbReference type="EMBL" id="UWP86192.1"/>
    </source>
</evidence>
<accession>A0ABY5W8J0</accession>
<sequence length="74" mass="7659">MTRTTGRPNPGNVPAPRAVRRALPPPVGHRGARRAPGDPGRYGTYSDVAAMAALTGAEQHDLEVAITGSAVPMD</sequence>
<keyword evidence="3" id="KW-1185">Reference proteome</keyword>
<evidence type="ECO:0000256" key="1">
    <source>
        <dbReference type="SAM" id="MobiDB-lite"/>
    </source>
</evidence>
<organism evidence="2 3">
    <name type="scientific">Dactylosporangium fulvum</name>
    <dbReference type="NCBI Taxonomy" id="53359"/>
    <lineage>
        <taxon>Bacteria</taxon>
        <taxon>Bacillati</taxon>
        <taxon>Actinomycetota</taxon>
        <taxon>Actinomycetes</taxon>
        <taxon>Micromonosporales</taxon>
        <taxon>Micromonosporaceae</taxon>
        <taxon>Dactylosporangium</taxon>
    </lineage>
</organism>
<name>A0ABY5W8J0_9ACTN</name>
<reference evidence="2" key="2">
    <citation type="submission" date="2022-09" db="EMBL/GenBank/DDBJ databases">
        <title>Biosynthetic gene clusters of Dactylosporangioum fulvum.</title>
        <authorList>
            <person name="Caradec T."/>
        </authorList>
    </citation>
    <scope>NUCLEOTIDE SEQUENCE</scope>
    <source>
        <strain evidence="2">NRRL B-16292</strain>
    </source>
</reference>
<dbReference type="RefSeq" id="WP_259865288.1">
    <property type="nucleotide sequence ID" value="NZ_BAAAST010000112.1"/>
</dbReference>
<reference evidence="2" key="1">
    <citation type="submission" date="2021-04" db="EMBL/GenBank/DDBJ databases">
        <authorList>
            <person name="Hartkoorn R.C."/>
            <person name="Beaudoing E."/>
            <person name="Hot D."/>
        </authorList>
    </citation>
    <scope>NUCLEOTIDE SEQUENCE</scope>
    <source>
        <strain evidence="2">NRRL B-16292</strain>
    </source>
</reference>
<dbReference type="EMBL" id="CP073720">
    <property type="protein sequence ID" value="UWP86192.1"/>
    <property type="molecule type" value="Genomic_DNA"/>
</dbReference>
<proteinExistence type="predicted"/>
<evidence type="ECO:0000313" key="3">
    <source>
        <dbReference type="Proteomes" id="UP001059617"/>
    </source>
</evidence>
<gene>
    <name evidence="2" type="ORF">Dfulv_18890</name>
</gene>